<dbReference type="InterPro" id="IPR000700">
    <property type="entry name" value="PAS-assoc_C"/>
</dbReference>
<dbReference type="InterPro" id="IPR000160">
    <property type="entry name" value="GGDEF_dom"/>
</dbReference>
<dbReference type="CDD" id="cd01949">
    <property type="entry name" value="GGDEF"/>
    <property type="match status" value="1"/>
</dbReference>
<feature type="domain" description="PAS" evidence="2">
    <location>
        <begin position="58"/>
        <end position="128"/>
    </location>
</feature>
<evidence type="ECO:0000256" key="1">
    <source>
        <dbReference type="ARBA" id="ARBA00001946"/>
    </source>
</evidence>
<dbReference type="Gene3D" id="3.30.450.20">
    <property type="entry name" value="PAS domain"/>
    <property type="match status" value="2"/>
</dbReference>
<dbReference type="SUPFAM" id="SSF141868">
    <property type="entry name" value="EAL domain-like"/>
    <property type="match status" value="1"/>
</dbReference>
<dbReference type="SMART" id="SM00052">
    <property type="entry name" value="EAL"/>
    <property type="match status" value="1"/>
</dbReference>
<dbReference type="Gene3D" id="3.20.20.450">
    <property type="entry name" value="EAL domain"/>
    <property type="match status" value="1"/>
</dbReference>
<dbReference type="InterPro" id="IPR001633">
    <property type="entry name" value="EAL_dom"/>
</dbReference>
<dbReference type="SMART" id="SM00091">
    <property type="entry name" value="PAS"/>
    <property type="match status" value="2"/>
</dbReference>
<dbReference type="Pfam" id="PF13426">
    <property type="entry name" value="PAS_9"/>
    <property type="match status" value="1"/>
</dbReference>
<dbReference type="CDD" id="cd00130">
    <property type="entry name" value="PAS"/>
    <property type="match status" value="2"/>
</dbReference>
<dbReference type="Pfam" id="PF00990">
    <property type="entry name" value="GGDEF"/>
    <property type="match status" value="1"/>
</dbReference>
<dbReference type="SUPFAM" id="SSF55073">
    <property type="entry name" value="Nucleotide cyclase"/>
    <property type="match status" value="1"/>
</dbReference>
<comment type="cofactor">
    <cofactor evidence="1">
        <name>Mg(2+)</name>
        <dbReference type="ChEBI" id="CHEBI:18420"/>
    </cofactor>
</comment>
<evidence type="ECO:0000313" key="6">
    <source>
        <dbReference type="EMBL" id="HEC74887.1"/>
    </source>
</evidence>
<dbReference type="PROSITE" id="PS50113">
    <property type="entry name" value="PAC"/>
    <property type="match status" value="1"/>
</dbReference>
<dbReference type="InterPro" id="IPR000014">
    <property type="entry name" value="PAS"/>
</dbReference>
<dbReference type="PROSITE" id="PS50887">
    <property type="entry name" value="GGDEF"/>
    <property type="match status" value="1"/>
</dbReference>
<evidence type="ECO:0000259" key="4">
    <source>
        <dbReference type="PROSITE" id="PS50883"/>
    </source>
</evidence>
<dbReference type="GO" id="GO:0003824">
    <property type="term" value="F:catalytic activity"/>
    <property type="evidence" value="ECO:0007669"/>
    <property type="project" value="UniProtKB-ARBA"/>
</dbReference>
<dbReference type="Pfam" id="PF00563">
    <property type="entry name" value="EAL"/>
    <property type="match status" value="1"/>
</dbReference>
<dbReference type="InterPro" id="IPR029787">
    <property type="entry name" value="Nucleotide_cyclase"/>
</dbReference>
<dbReference type="InterPro" id="IPR013767">
    <property type="entry name" value="PAS_fold"/>
</dbReference>
<dbReference type="Gene3D" id="3.30.70.270">
    <property type="match status" value="1"/>
</dbReference>
<comment type="caution">
    <text evidence="6">The sequence shown here is derived from an EMBL/GenBank/DDBJ whole genome shotgun (WGS) entry which is preliminary data.</text>
</comment>
<organism evidence="6">
    <name type="scientific">Methylophaga aminisulfidivorans</name>
    <dbReference type="NCBI Taxonomy" id="230105"/>
    <lineage>
        <taxon>Bacteria</taxon>
        <taxon>Pseudomonadati</taxon>
        <taxon>Pseudomonadota</taxon>
        <taxon>Gammaproteobacteria</taxon>
        <taxon>Thiotrichales</taxon>
        <taxon>Piscirickettsiaceae</taxon>
        <taxon>Methylophaga</taxon>
    </lineage>
</organism>
<feature type="domain" description="PAC" evidence="3">
    <location>
        <begin position="248"/>
        <end position="300"/>
    </location>
</feature>
<dbReference type="EMBL" id="DRHY01000246">
    <property type="protein sequence ID" value="HEC74887.1"/>
    <property type="molecule type" value="Genomic_DNA"/>
</dbReference>
<dbReference type="InterPro" id="IPR043128">
    <property type="entry name" value="Rev_trsase/Diguanyl_cyclase"/>
</dbReference>
<dbReference type="PROSITE" id="PS50883">
    <property type="entry name" value="EAL"/>
    <property type="match status" value="1"/>
</dbReference>
<dbReference type="NCBIfam" id="TIGR00254">
    <property type="entry name" value="GGDEF"/>
    <property type="match status" value="1"/>
</dbReference>
<dbReference type="InterPro" id="IPR052155">
    <property type="entry name" value="Biofilm_reg_signaling"/>
</dbReference>
<dbReference type="CDD" id="cd01948">
    <property type="entry name" value="EAL"/>
    <property type="match status" value="1"/>
</dbReference>
<accession>A0A7C1ZSB1</accession>
<evidence type="ECO:0000259" key="2">
    <source>
        <dbReference type="PROSITE" id="PS50112"/>
    </source>
</evidence>
<dbReference type="SUPFAM" id="SSF55785">
    <property type="entry name" value="PYP-like sensor domain (PAS domain)"/>
    <property type="match status" value="2"/>
</dbReference>
<dbReference type="FunFam" id="3.30.70.270:FF:000001">
    <property type="entry name" value="Diguanylate cyclase domain protein"/>
    <property type="match status" value="1"/>
</dbReference>
<dbReference type="SMART" id="SM00267">
    <property type="entry name" value="GGDEF"/>
    <property type="match status" value="1"/>
</dbReference>
<dbReference type="AlphaFoldDB" id="A0A7C1ZSB1"/>
<protein>
    <submittedName>
        <fullName evidence="6">EAL domain-containing protein</fullName>
    </submittedName>
</protein>
<evidence type="ECO:0000259" key="3">
    <source>
        <dbReference type="PROSITE" id="PS50113"/>
    </source>
</evidence>
<reference evidence="6" key="1">
    <citation type="journal article" date="2020" name="mSystems">
        <title>Genome- and Community-Level Interaction Insights into Carbon Utilization and Element Cycling Functions of Hydrothermarchaeota in Hydrothermal Sediment.</title>
        <authorList>
            <person name="Zhou Z."/>
            <person name="Liu Y."/>
            <person name="Xu W."/>
            <person name="Pan J."/>
            <person name="Luo Z.H."/>
            <person name="Li M."/>
        </authorList>
    </citation>
    <scope>NUCLEOTIDE SEQUENCE [LARGE SCALE GENOMIC DNA]</scope>
    <source>
        <strain evidence="6">HyVt-380</strain>
    </source>
</reference>
<dbReference type="InterPro" id="IPR035919">
    <property type="entry name" value="EAL_sf"/>
</dbReference>
<dbReference type="PROSITE" id="PS50112">
    <property type="entry name" value="PAS"/>
    <property type="match status" value="2"/>
</dbReference>
<dbReference type="InterPro" id="IPR035965">
    <property type="entry name" value="PAS-like_dom_sf"/>
</dbReference>
<dbReference type="Proteomes" id="UP000886384">
    <property type="component" value="Unassembled WGS sequence"/>
</dbReference>
<feature type="domain" description="GGDEF" evidence="5">
    <location>
        <begin position="332"/>
        <end position="465"/>
    </location>
</feature>
<sequence>MLNKNKPRGKLKHGLLTNTDTKLMSDKHTLVAEPLIQKLDSELQNNDLIAPHSIQQEAIHRYSNLFEFAPVAYFVIKPDSEIVTVNNPGASLFATDKAALIGRKLTEYICPSNQQAFIEALDLTFHNNQSTRVEVKLSHHSTPLWVNIELKPDTNEGQGLAGLIDVSSLKEHEVEMALISAVYNSLTEAVIVEDKNNIIINVNPSFTKLTGYQADEVIGQSSLFLRSNEEAPLFYEKMFEILNKTGKWEGEVSSTQKNGTSYIKWLSISSIYDQNNDISHRVSIFSDISEKKNAEALILKQANFDLLTGLPNRRLFNDRLSQGINKTARNHTKLALLSLDIDKFKEVNDSLGHCYGDKLLMEAAIRLTECIRDSDTLARLGGDEFSVIMSSLADISNVRQVISRVLETMAEPFPLNESIAYVTASIGIAIFPDDATTAEELINAADNAMYTAKREGRNCSHFFTPEMQSENSRKILLGNELRHVIAKEQLMMVYQPIVNLASGKVHKAEALVRWHHDELGDIPPIEFIHIAEDNGLIFPIGEWIFQHVAKQTLAWREQYCKNFKISINKSPAQFQKNNQHCSWLNYLENIGLAGDAIIVEITENLLMDSSKFTDQLLSTLNSSGLQIALDDFGTGYSSLAYLKKFHVDYLKIDQSFVKDCTNDYESEALCQAIIAMAHKLGIMVVAEGIETQAQADLLLAAGCDYGQGFLYSKALPAAQFQHLIDKDDTPLDNIA</sequence>
<feature type="domain" description="EAL" evidence="4">
    <location>
        <begin position="474"/>
        <end position="728"/>
    </location>
</feature>
<evidence type="ECO:0000259" key="5">
    <source>
        <dbReference type="PROSITE" id="PS50887"/>
    </source>
</evidence>
<dbReference type="PANTHER" id="PTHR44757:SF2">
    <property type="entry name" value="BIOFILM ARCHITECTURE MAINTENANCE PROTEIN MBAA"/>
    <property type="match status" value="1"/>
</dbReference>
<dbReference type="Pfam" id="PF00989">
    <property type="entry name" value="PAS"/>
    <property type="match status" value="1"/>
</dbReference>
<name>A0A7C1ZSB1_9GAMM</name>
<dbReference type="NCBIfam" id="TIGR00229">
    <property type="entry name" value="sensory_box"/>
    <property type="match status" value="2"/>
</dbReference>
<gene>
    <name evidence="6" type="ORF">ENI26_11035</name>
</gene>
<feature type="domain" description="PAS" evidence="2">
    <location>
        <begin position="175"/>
        <end position="224"/>
    </location>
</feature>
<dbReference type="PANTHER" id="PTHR44757">
    <property type="entry name" value="DIGUANYLATE CYCLASE DGCP"/>
    <property type="match status" value="1"/>
</dbReference>
<proteinExistence type="predicted"/>